<dbReference type="EMBL" id="GBXM01036918">
    <property type="protein sequence ID" value="JAH71659.1"/>
    <property type="molecule type" value="Transcribed_RNA"/>
</dbReference>
<dbReference type="AlphaFoldDB" id="A0A0E9V0J3"/>
<accession>A0A0E9V0J3</accession>
<protein>
    <submittedName>
        <fullName evidence="1">Uncharacterized protein</fullName>
    </submittedName>
</protein>
<organism evidence="1">
    <name type="scientific">Anguilla anguilla</name>
    <name type="common">European freshwater eel</name>
    <name type="synonym">Muraena anguilla</name>
    <dbReference type="NCBI Taxonomy" id="7936"/>
    <lineage>
        <taxon>Eukaryota</taxon>
        <taxon>Metazoa</taxon>
        <taxon>Chordata</taxon>
        <taxon>Craniata</taxon>
        <taxon>Vertebrata</taxon>
        <taxon>Euteleostomi</taxon>
        <taxon>Actinopterygii</taxon>
        <taxon>Neopterygii</taxon>
        <taxon>Teleostei</taxon>
        <taxon>Anguilliformes</taxon>
        <taxon>Anguillidae</taxon>
        <taxon>Anguilla</taxon>
    </lineage>
</organism>
<reference evidence="1" key="1">
    <citation type="submission" date="2014-11" db="EMBL/GenBank/DDBJ databases">
        <authorList>
            <person name="Amaro Gonzalez C."/>
        </authorList>
    </citation>
    <scope>NUCLEOTIDE SEQUENCE</scope>
</reference>
<name>A0A0E9V0J3_ANGAN</name>
<proteinExistence type="predicted"/>
<evidence type="ECO:0000313" key="1">
    <source>
        <dbReference type="EMBL" id="JAH71659.1"/>
    </source>
</evidence>
<reference evidence="1" key="2">
    <citation type="journal article" date="2015" name="Fish Shellfish Immunol.">
        <title>Early steps in the European eel (Anguilla anguilla)-Vibrio vulnificus interaction in the gills: Role of the RtxA13 toxin.</title>
        <authorList>
            <person name="Callol A."/>
            <person name="Pajuelo D."/>
            <person name="Ebbesson L."/>
            <person name="Teles M."/>
            <person name="MacKenzie S."/>
            <person name="Amaro C."/>
        </authorList>
    </citation>
    <scope>NUCLEOTIDE SEQUENCE</scope>
</reference>
<sequence length="42" mass="5049">MEVTKTWHFTHWTIQGYKLLKELKILFFPPYSCARRIHGSLA</sequence>